<proteinExistence type="inferred from homology"/>
<dbReference type="PROSITE" id="PS01149">
    <property type="entry name" value="PSI_RSU"/>
    <property type="match status" value="1"/>
</dbReference>
<dbReference type="RefSeq" id="WP_035570620.1">
    <property type="nucleotide sequence ID" value="NZ_ARYH01000001.1"/>
</dbReference>
<evidence type="ECO:0000259" key="5">
    <source>
        <dbReference type="Pfam" id="PF00849"/>
    </source>
</evidence>
<evidence type="ECO:0000313" key="6">
    <source>
        <dbReference type="EMBL" id="KCZ85811.1"/>
    </source>
</evidence>
<dbReference type="PANTHER" id="PTHR47683:SF2">
    <property type="entry name" value="RNA-BINDING S4 DOMAIN-CONTAINING PROTEIN"/>
    <property type="match status" value="1"/>
</dbReference>
<dbReference type="GO" id="GO:0003723">
    <property type="term" value="F:RNA binding"/>
    <property type="evidence" value="ECO:0007669"/>
    <property type="project" value="UniProtKB-KW"/>
</dbReference>
<dbReference type="CDD" id="cd02553">
    <property type="entry name" value="PseudoU_synth_RsuA"/>
    <property type="match status" value="1"/>
</dbReference>
<evidence type="ECO:0000256" key="2">
    <source>
        <dbReference type="ARBA" id="ARBA00023235"/>
    </source>
</evidence>
<dbReference type="SUPFAM" id="SSF55120">
    <property type="entry name" value="Pseudouridine synthase"/>
    <property type="match status" value="1"/>
</dbReference>
<dbReference type="InterPro" id="IPR020094">
    <property type="entry name" value="TruA/RsuA/RluB/E/F_N"/>
</dbReference>
<dbReference type="AlphaFoldDB" id="A0A069E9F9"/>
<dbReference type="InterPro" id="IPR018496">
    <property type="entry name" value="PsdUridine_synth_RsuA/RluB_CS"/>
</dbReference>
<dbReference type="InterPro" id="IPR050343">
    <property type="entry name" value="RsuA_PseudoU_synthase"/>
</dbReference>
<evidence type="ECO:0000256" key="3">
    <source>
        <dbReference type="PROSITE-ProRule" id="PRU00182"/>
    </source>
</evidence>
<dbReference type="NCBIfam" id="TIGR00093">
    <property type="entry name" value="pseudouridine synthase"/>
    <property type="match status" value="1"/>
</dbReference>
<keyword evidence="2 4" id="KW-0413">Isomerase</keyword>
<dbReference type="Gene3D" id="3.10.290.10">
    <property type="entry name" value="RNA-binding S4 domain"/>
    <property type="match status" value="1"/>
</dbReference>
<reference evidence="6 7" key="1">
    <citation type="journal article" date="2014" name="Antonie Van Leeuwenhoek">
        <title>Hyphomonas beringensis sp. nov. and Hyphomonas chukchiensis sp. nov., isolated from surface seawater of the Bering Sea and Chukchi Sea.</title>
        <authorList>
            <person name="Li C."/>
            <person name="Lai Q."/>
            <person name="Li G."/>
            <person name="Dong C."/>
            <person name="Wang J."/>
            <person name="Liao Y."/>
            <person name="Shao Z."/>
        </authorList>
    </citation>
    <scope>NUCLEOTIDE SEQUENCE [LARGE SCALE GENOMIC DNA]</scope>
    <source>
        <strain evidence="6 7">MHS-3</strain>
    </source>
</reference>
<dbReference type="GO" id="GO:0140098">
    <property type="term" value="F:catalytic activity, acting on RNA"/>
    <property type="evidence" value="ECO:0007669"/>
    <property type="project" value="UniProtKB-ARBA"/>
</dbReference>
<dbReference type="PROSITE" id="PS50889">
    <property type="entry name" value="S4"/>
    <property type="match status" value="1"/>
</dbReference>
<dbReference type="EMBL" id="ARYH01000001">
    <property type="protein sequence ID" value="KCZ85811.1"/>
    <property type="molecule type" value="Genomic_DNA"/>
</dbReference>
<comment type="caution">
    <text evidence="6">The sequence shown here is derived from an EMBL/GenBank/DDBJ whole genome shotgun (WGS) entry which is preliminary data.</text>
</comment>
<dbReference type="OrthoDB" id="9807213at2"/>
<dbReference type="Proteomes" id="UP000027446">
    <property type="component" value="Unassembled WGS sequence"/>
</dbReference>
<name>A0A069E9F9_9PROT</name>
<accession>A0A069E9F9</accession>
<dbReference type="InterPro" id="IPR006145">
    <property type="entry name" value="PsdUridine_synth_RsuA/RluA"/>
</dbReference>
<comment type="similarity">
    <text evidence="1 4">Belongs to the pseudouridine synthase RsuA family.</text>
</comment>
<dbReference type="GO" id="GO:0006364">
    <property type="term" value="P:rRNA processing"/>
    <property type="evidence" value="ECO:0007669"/>
    <property type="project" value="UniProtKB-ARBA"/>
</dbReference>
<feature type="domain" description="Pseudouridine synthase RsuA/RluA-like" evidence="5">
    <location>
        <begin position="52"/>
        <end position="185"/>
    </location>
</feature>
<evidence type="ECO:0000256" key="1">
    <source>
        <dbReference type="ARBA" id="ARBA00008348"/>
    </source>
</evidence>
<dbReference type="PATRIC" id="fig|1280949.3.peg.1836"/>
<dbReference type="InterPro" id="IPR042092">
    <property type="entry name" value="PsdUridine_s_RsuA/RluB/E/F_cat"/>
</dbReference>
<dbReference type="InterPro" id="IPR036986">
    <property type="entry name" value="S4_RNA-bd_sf"/>
</dbReference>
<keyword evidence="7" id="KW-1185">Reference proteome</keyword>
<sequence>MKEDRQLAKYLAHLGYGSRREMEAAIRRGRVTGQGEDLRFDGEPLDPPPGMVILMNKPAGFTCSRADQGRLVYELLPPRFLLRDPPLSSVGRLDADTTGLLLFTDDGKLLHRLISPKSDLPKTYEATLARPLEGHEADLFASGTLMLRGEDKPLLPAQLEVTGERTARLTITEGRYHQVRRMFAAAGNHVEALHRAAFGPLTLGDLPEGEWRLLTAEEVASLG</sequence>
<dbReference type="InterPro" id="IPR000748">
    <property type="entry name" value="PsdUridine_synth_RsuA/RluB/E/F"/>
</dbReference>
<evidence type="ECO:0000256" key="4">
    <source>
        <dbReference type="RuleBase" id="RU003887"/>
    </source>
</evidence>
<dbReference type="eggNOG" id="COG1187">
    <property type="taxonomic scope" value="Bacteria"/>
</dbReference>
<protein>
    <recommendedName>
        <fullName evidence="4">Pseudouridine synthase</fullName>
        <ecNumber evidence="4">5.4.99.-</ecNumber>
    </recommendedName>
</protein>
<organism evidence="6 7">
    <name type="scientific">Hyphomonas adhaerens MHS-3</name>
    <dbReference type="NCBI Taxonomy" id="1280949"/>
    <lineage>
        <taxon>Bacteria</taxon>
        <taxon>Pseudomonadati</taxon>
        <taxon>Pseudomonadota</taxon>
        <taxon>Alphaproteobacteria</taxon>
        <taxon>Hyphomonadales</taxon>
        <taxon>Hyphomonadaceae</taxon>
        <taxon>Hyphomonas</taxon>
    </lineage>
</organism>
<dbReference type="Pfam" id="PF00849">
    <property type="entry name" value="PseudoU_synth_2"/>
    <property type="match status" value="1"/>
</dbReference>
<dbReference type="STRING" id="1280949.HAD_09000"/>
<keyword evidence="3" id="KW-0694">RNA-binding</keyword>
<dbReference type="GO" id="GO:0001522">
    <property type="term" value="P:pseudouridine synthesis"/>
    <property type="evidence" value="ECO:0007669"/>
    <property type="project" value="InterPro"/>
</dbReference>
<dbReference type="PANTHER" id="PTHR47683">
    <property type="entry name" value="PSEUDOURIDINE SYNTHASE FAMILY PROTEIN-RELATED"/>
    <property type="match status" value="1"/>
</dbReference>
<gene>
    <name evidence="6" type="ORF">HAD_09000</name>
</gene>
<evidence type="ECO:0000313" key="7">
    <source>
        <dbReference type="Proteomes" id="UP000027446"/>
    </source>
</evidence>
<dbReference type="Gene3D" id="3.30.70.1560">
    <property type="entry name" value="Alpha-L RNA-binding motif"/>
    <property type="match status" value="1"/>
</dbReference>
<dbReference type="EC" id="5.4.99.-" evidence="4"/>
<dbReference type="GO" id="GO:0009982">
    <property type="term" value="F:pseudouridine synthase activity"/>
    <property type="evidence" value="ECO:0007669"/>
    <property type="project" value="InterPro"/>
</dbReference>
<dbReference type="InterPro" id="IPR020103">
    <property type="entry name" value="PsdUridine_synth_cat_dom_sf"/>
</dbReference>
<dbReference type="Gene3D" id="3.30.70.580">
    <property type="entry name" value="Pseudouridine synthase I, catalytic domain, N-terminal subdomain"/>
    <property type="match status" value="1"/>
</dbReference>